<feature type="transmembrane region" description="Helical" evidence="7">
    <location>
        <begin position="90"/>
        <end position="113"/>
    </location>
</feature>
<evidence type="ECO:0000256" key="3">
    <source>
        <dbReference type="ARBA" id="ARBA00022801"/>
    </source>
</evidence>
<comment type="cofactor">
    <cofactor evidence="6">
        <name>Zn(2+)</name>
        <dbReference type="ChEBI" id="CHEBI:29105"/>
    </cofactor>
    <text evidence="6">Binds 1 zinc ion per subunit.</text>
</comment>
<dbReference type="InterPro" id="IPR001915">
    <property type="entry name" value="Peptidase_M48"/>
</dbReference>
<feature type="transmembrane region" description="Helical" evidence="7">
    <location>
        <begin position="315"/>
        <end position="335"/>
    </location>
</feature>
<evidence type="ECO:0000256" key="6">
    <source>
        <dbReference type="RuleBase" id="RU003983"/>
    </source>
</evidence>
<dbReference type="EC" id="3.4.24.-" evidence="10"/>
<evidence type="ECO:0000256" key="5">
    <source>
        <dbReference type="ARBA" id="ARBA00023049"/>
    </source>
</evidence>
<feature type="transmembrane region" description="Helical" evidence="7">
    <location>
        <begin position="47"/>
        <end position="69"/>
    </location>
</feature>
<reference evidence="10 11" key="1">
    <citation type="submission" date="2023-07" db="EMBL/GenBank/DDBJ databases">
        <authorList>
            <person name="Kim M.K."/>
        </authorList>
    </citation>
    <scope>NUCLEOTIDE SEQUENCE [LARGE SCALE GENOMIC DNA]</scope>
    <source>
        <strain evidence="10 11">KR1UV-12</strain>
    </source>
</reference>
<keyword evidence="7" id="KW-1133">Transmembrane helix</keyword>
<evidence type="ECO:0000313" key="10">
    <source>
        <dbReference type="EMBL" id="MDP1027039.1"/>
    </source>
</evidence>
<evidence type="ECO:0000256" key="4">
    <source>
        <dbReference type="ARBA" id="ARBA00022833"/>
    </source>
</evidence>
<feature type="transmembrane region" description="Helical" evidence="7">
    <location>
        <begin position="270"/>
        <end position="292"/>
    </location>
</feature>
<dbReference type="RefSeq" id="WP_305172734.1">
    <property type="nucleotide sequence ID" value="NZ_JAUUDS010000002.1"/>
</dbReference>
<proteinExistence type="inferred from homology"/>
<keyword evidence="7" id="KW-0472">Membrane</keyword>
<feature type="domain" description="CAAX prenyl protease 1 N-terminal" evidence="9">
    <location>
        <begin position="37"/>
        <end position="191"/>
    </location>
</feature>
<keyword evidence="1 6" id="KW-0645">Protease</keyword>
<evidence type="ECO:0000256" key="2">
    <source>
        <dbReference type="ARBA" id="ARBA00022723"/>
    </source>
</evidence>
<dbReference type="Pfam" id="PF16491">
    <property type="entry name" value="Peptidase_M48_N"/>
    <property type="match status" value="1"/>
</dbReference>
<dbReference type="PANTHER" id="PTHR10120">
    <property type="entry name" value="CAAX PRENYL PROTEASE 1"/>
    <property type="match status" value="1"/>
</dbReference>
<accession>A0ABT9EJA6</accession>
<dbReference type="Proteomes" id="UP001230685">
    <property type="component" value="Unassembled WGS sequence"/>
</dbReference>
<gene>
    <name evidence="10" type="ORF">Q5H91_07435</name>
</gene>
<feature type="domain" description="Peptidase M48" evidence="8">
    <location>
        <begin position="199"/>
        <end position="394"/>
    </location>
</feature>
<comment type="caution">
    <text evidence="10">The sequence shown here is derived from an EMBL/GenBank/DDBJ whole genome shotgun (WGS) entry which is preliminary data.</text>
</comment>
<dbReference type="Pfam" id="PF01435">
    <property type="entry name" value="Peptidase_M48"/>
    <property type="match status" value="1"/>
</dbReference>
<evidence type="ECO:0000259" key="9">
    <source>
        <dbReference type="Pfam" id="PF16491"/>
    </source>
</evidence>
<evidence type="ECO:0000259" key="8">
    <source>
        <dbReference type="Pfam" id="PF01435"/>
    </source>
</evidence>
<keyword evidence="11" id="KW-1185">Reference proteome</keyword>
<name>A0ABT9EJA6_9SPHN</name>
<evidence type="ECO:0000256" key="1">
    <source>
        <dbReference type="ARBA" id="ARBA00022670"/>
    </source>
</evidence>
<comment type="similarity">
    <text evidence="6">Belongs to the peptidase M48 family.</text>
</comment>
<keyword evidence="3 6" id="KW-0378">Hydrolase</keyword>
<keyword evidence="2" id="KW-0479">Metal-binding</keyword>
<keyword evidence="4 6" id="KW-0862">Zinc</keyword>
<feature type="transmembrane region" description="Helical" evidence="7">
    <location>
        <begin position="162"/>
        <end position="185"/>
    </location>
</feature>
<feature type="transmembrane region" description="Helical" evidence="7">
    <location>
        <begin position="133"/>
        <end position="155"/>
    </location>
</feature>
<sequence length="411" mass="44972">MMTMLELAVVQAPAAQMFDPVAATHAYLATVNGAARARSDAYFEGGYWLILWNAVVGAGIAWGLLQTGIVARLSGKAEAWARGRKAGRAFLFSILYLALTSIVTLPWTIYVGWLREHQYGMSNQTLPAWLGEWLIGAAISTIVGGLALLALLTLYRKLPRSWWAWGTLASGIFLLVGLLLGPVFIEPLFNRYTPMPASPLRDQILQMAQANGVPTDNVLVVDASRQTKRISANVAGLGPTVRVALNDNLLHRTSAPEVRAVMGHELGHYVLGHTASLLIGFTLIAGLFLLVLDRATPWLVSRCGRSWRIAGRDDPAMLVPATIVATVLAVLLTPVTNSLIRFHESQADYFGINTSRAPDGWARVALKLGEYRKLEPGPLEEIVFYDHPSGRTRILMGMRWKAHHLGEPDVQ</sequence>
<dbReference type="GO" id="GO:0008237">
    <property type="term" value="F:metallopeptidase activity"/>
    <property type="evidence" value="ECO:0007669"/>
    <property type="project" value="UniProtKB-KW"/>
</dbReference>
<keyword evidence="5 6" id="KW-0482">Metalloprotease</keyword>
<dbReference type="EMBL" id="JAUUDS010000002">
    <property type="protein sequence ID" value="MDP1027039.1"/>
    <property type="molecule type" value="Genomic_DNA"/>
</dbReference>
<organism evidence="10 11">
    <name type="scientific">Sphingomonas aurea</name>
    <dbReference type="NCBI Taxonomy" id="3063994"/>
    <lineage>
        <taxon>Bacteria</taxon>
        <taxon>Pseudomonadati</taxon>
        <taxon>Pseudomonadota</taxon>
        <taxon>Alphaproteobacteria</taxon>
        <taxon>Sphingomonadales</taxon>
        <taxon>Sphingomonadaceae</taxon>
        <taxon>Sphingomonas</taxon>
    </lineage>
</organism>
<dbReference type="Gene3D" id="3.30.2010.10">
    <property type="entry name" value="Metalloproteases ('zincins'), catalytic domain"/>
    <property type="match status" value="1"/>
</dbReference>
<evidence type="ECO:0000256" key="7">
    <source>
        <dbReference type="SAM" id="Phobius"/>
    </source>
</evidence>
<protein>
    <submittedName>
        <fullName evidence="10">M48 family metalloprotease</fullName>
        <ecNumber evidence="10">3.4.24.-</ecNumber>
    </submittedName>
</protein>
<keyword evidence="7" id="KW-0812">Transmembrane</keyword>
<evidence type="ECO:0000313" key="11">
    <source>
        <dbReference type="Proteomes" id="UP001230685"/>
    </source>
</evidence>
<dbReference type="InterPro" id="IPR032456">
    <property type="entry name" value="Peptidase_M48_N"/>
</dbReference>